<reference evidence="1 2" key="1">
    <citation type="journal article" date="2014" name="PLoS Genet.">
        <title>Phylogenetically driven sequencing of extremely halophilic archaea reveals strategies for static and dynamic osmo-response.</title>
        <authorList>
            <person name="Becker E.A."/>
            <person name="Seitzer P.M."/>
            <person name="Tritt A."/>
            <person name="Larsen D."/>
            <person name="Krusor M."/>
            <person name="Yao A.I."/>
            <person name="Wu D."/>
            <person name="Madern D."/>
            <person name="Eisen J.A."/>
            <person name="Darling A.E."/>
            <person name="Facciotti M.T."/>
        </authorList>
    </citation>
    <scope>NUCLEOTIDE SEQUENCE [LARGE SCALE GENOMIC DNA]</scope>
    <source>
        <strain evidence="1 2">JCM 13552</strain>
    </source>
</reference>
<dbReference type="PATRIC" id="fig|1227457.3.peg.837"/>
<protein>
    <submittedName>
        <fullName evidence="1">Uncharacterized protein</fullName>
    </submittedName>
</protein>
<dbReference type="EMBL" id="AOMF01000100">
    <property type="protein sequence ID" value="EMA56009.1"/>
    <property type="molecule type" value="Genomic_DNA"/>
</dbReference>
<dbReference type="STRING" id="1227457.C451_04646"/>
<keyword evidence="2" id="KW-1185">Reference proteome</keyword>
<dbReference type="Pfam" id="PF26458">
    <property type="entry name" value="DUF8137"/>
    <property type="match status" value="1"/>
</dbReference>
<evidence type="ECO:0000313" key="1">
    <source>
        <dbReference type="EMBL" id="EMA56009.1"/>
    </source>
</evidence>
<dbReference type="eggNOG" id="arCOG06280">
    <property type="taxonomic scope" value="Archaea"/>
</dbReference>
<name>M0NG10_9EURY</name>
<sequence length="279" mass="31418">MPRDIAPLTRALDDATPGTQNDVYGVLAAWNQSIETALDRGGGSRFREIMGQYLEEVIGLVDAAATSEGIDWEFLQDCIDAYPPGVGDHRCSSVLANVVARCVIRTRIREGVEEIPDWALEYLTGVTMDEDGEWAWESAAAFGWGVGHPEITVLDQSVERAENGDESWTMGVLRHVTFADPEAGVGLLERLLKSPDVVEDLVYLDDMEQPFEQDFPAFPQYWEPQTELDYQVKIPNDVNERLLTVVGELIDPDRLRYFDDYHRFDLERAADEYGSTDHD</sequence>
<dbReference type="OrthoDB" id="350440at2157"/>
<gene>
    <name evidence="1" type="ORF">C451_04646</name>
</gene>
<dbReference type="InterPro" id="IPR058450">
    <property type="entry name" value="DUF8137"/>
</dbReference>
<dbReference type="RefSeq" id="WP_007738178.1">
    <property type="nucleotide sequence ID" value="NZ_AOMF01000100.1"/>
</dbReference>
<accession>M0NG10</accession>
<dbReference type="AlphaFoldDB" id="M0NG10"/>
<comment type="caution">
    <text evidence="1">The sequence shown here is derived from an EMBL/GenBank/DDBJ whole genome shotgun (WGS) entry which is preliminary data.</text>
</comment>
<dbReference type="Proteomes" id="UP000011680">
    <property type="component" value="Unassembled WGS sequence"/>
</dbReference>
<organism evidence="1 2">
    <name type="scientific">Halococcus thailandensis JCM 13552</name>
    <dbReference type="NCBI Taxonomy" id="1227457"/>
    <lineage>
        <taxon>Archaea</taxon>
        <taxon>Methanobacteriati</taxon>
        <taxon>Methanobacteriota</taxon>
        <taxon>Stenosarchaea group</taxon>
        <taxon>Halobacteria</taxon>
        <taxon>Halobacteriales</taxon>
        <taxon>Halococcaceae</taxon>
        <taxon>Halococcus</taxon>
    </lineage>
</organism>
<evidence type="ECO:0000313" key="2">
    <source>
        <dbReference type="Proteomes" id="UP000011680"/>
    </source>
</evidence>
<proteinExistence type="predicted"/>